<dbReference type="AlphaFoldDB" id="A0A9N9GWI1"/>
<sequence>MLLTGTDPSAHLFKKNIRMYNSALAFTSIDAKIDQSITETSGLYSFRIYGDDDWHPSIPINYSISTNQVLLYDKPSVSIEDNNANNTKHITAMNYYAY</sequence>
<proteinExistence type="predicted"/>
<reference evidence="1" key="1">
    <citation type="submission" date="2021-06" db="EMBL/GenBank/DDBJ databases">
        <authorList>
            <person name="Kallberg Y."/>
            <person name="Tangrot J."/>
            <person name="Rosling A."/>
        </authorList>
    </citation>
    <scope>NUCLEOTIDE SEQUENCE</scope>
    <source>
        <strain evidence="1">FL966</strain>
    </source>
</reference>
<dbReference type="OrthoDB" id="2279134at2759"/>
<accession>A0A9N9GWI1</accession>
<evidence type="ECO:0000313" key="2">
    <source>
        <dbReference type="Proteomes" id="UP000789759"/>
    </source>
</evidence>
<keyword evidence="2" id="KW-1185">Reference proteome</keyword>
<evidence type="ECO:0000313" key="1">
    <source>
        <dbReference type="EMBL" id="CAG8639549.1"/>
    </source>
</evidence>
<dbReference type="EMBL" id="CAJVQA010006386">
    <property type="protein sequence ID" value="CAG8639549.1"/>
    <property type="molecule type" value="Genomic_DNA"/>
</dbReference>
<dbReference type="Proteomes" id="UP000789759">
    <property type="component" value="Unassembled WGS sequence"/>
</dbReference>
<organism evidence="1 2">
    <name type="scientific">Cetraspora pellucida</name>
    <dbReference type="NCBI Taxonomy" id="1433469"/>
    <lineage>
        <taxon>Eukaryota</taxon>
        <taxon>Fungi</taxon>
        <taxon>Fungi incertae sedis</taxon>
        <taxon>Mucoromycota</taxon>
        <taxon>Glomeromycotina</taxon>
        <taxon>Glomeromycetes</taxon>
        <taxon>Diversisporales</taxon>
        <taxon>Gigasporaceae</taxon>
        <taxon>Cetraspora</taxon>
    </lineage>
</organism>
<protein>
    <submittedName>
        <fullName evidence="1">24474_t:CDS:1</fullName>
    </submittedName>
</protein>
<gene>
    <name evidence="1" type="ORF">CPELLU_LOCUS8787</name>
</gene>
<comment type="caution">
    <text evidence="1">The sequence shown here is derived from an EMBL/GenBank/DDBJ whole genome shotgun (WGS) entry which is preliminary data.</text>
</comment>
<name>A0A9N9GWI1_9GLOM</name>